<feature type="region of interest" description="Disordered" evidence="1">
    <location>
        <begin position="178"/>
        <end position="228"/>
    </location>
</feature>
<accession>A0AAN8RH63</accession>
<feature type="compositionally biased region" description="Polar residues" evidence="1">
    <location>
        <begin position="144"/>
        <end position="156"/>
    </location>
</feature>
<feature type="region of interest" description="Disordered" evidence="1">
    <location>
        <begin position="469"/>
        <end position="513"/>
    </location>
</feature>
<feature type="signal peptide" evidence="2">
    <location>
        <begin position="1"/>
        <end position="25"/>
    </location>
</feature>
<gene>
    <name evidence="3" type="ORF">J4Q44_G00032370</name>
</gene>
<evidence type="ECO:0000313" key="4">
    <source>
        <dbReference type="Proteomes" id="UP001356427"/>
    </source>
</evidence>
<dbReference type="EMBL" id="JAGTTL010000002">
    <property type="protein sequence ID" value="KAK6327592.1"/>
    <property type="molecule type" value="Genomic_DNA"/>
</dbReference>
<name>A0AAN8RH63_9TELE</name>
<evidence type="ECO:0000256" key="1">
    <source>
        <dbReference type="SAM" id="MobiDB-lite"/>
    </source>
</evidence>
<evidence type="ECO:0000313" key="3">
    <source>
        <dbReference type="EMBL" id="KAK6327592.1"/>
    </source>
</evidence>
<feature type="compositionally biased region" description="Polar residues" evidence="1">
    <location>
        <begin position="283"/>
        <end position="317"/>
    </location>
</feature>
<dbReference type="AlphaFoldDB" id="A0AAN8RH63"/>
<sequence>MAFGINLGLVLVCSLFAEHLSYTWAPHDAQRVRGYGFSGSSRMAVEQRQTGGSYPQDQFRPASSTSGSVWSEDAHRGTGPNTLRGVAPSASQPGPRGSGSTPSSRFTSAQTKGKRTRSKNTDIRLSGSIASGTSVRQNKHHTMASRTSGQSVTNPSAVKPVSSWEAKRIQPNTIHSVQLHSSSSGLVQNPPVSNLKRSTPNNYGSTQSGTRFSTSRQPNQGLVQTQSRGAPSLYVQAATHTTFLTRYVQDLKQGSSSSTLASKGPIEISAQSISNRDREVPASGSSQTKFMRFGSTQGGSATKSYKPSFSQDVMQYQSRSDSRSGSTSNQYAQTSGQSDGASTSSSGIPTPSLASRASLFYPSSTRSGNSYGTYKPGSTLSATPSQSLLPSNQGGRGSTYSQNVLATPAQRKYGQMSAQWRSHQPSYTASSGPISSLFNAASSSTFIQNATAQKPSSFAWGQDYSYQPSYTPNAVRSNPSSARGPTQSRTSSGISTTPQRFAPTIIHNIPEWS</sequence>
<keyword evidence="4" id="KW-1185">Reference proteome</keyword>
<feature type="region of interest" description="Disordered" evidence="1">
    <location>
        <begin position="365"/>
        <end position="401"/>
    </location>
</feature>
<feature type="chain" id="PRO_5042841649" evidence="2">
    <location>
        <begin position="26"/>
        <end position="513"/>
    </location>
</feature>
<feature type="compositionally biased region" description="Polar residues" evidence="1">
    <location>
        <begin position="47"/>
        <end position="69"/>
    </location>
</feature>
<comment type="caution">
    <text evidence="3">The sequence shown here is derived from an EMBL/GenBank/DDBJ whole genome shotgun (WGS) entry which is preliminary data.</text>
</comment>
<reference evidence="3 4" key="1">
    <citation type="submission" date="2021-04" db="EMBL/GenBank/DDBJ databases">
        <authorList>
            <person name="De Guttry C."/>
            <person name="Zahm M."/>
            <person name="Klopp C."/>
            <person name="Cabau C."/>
            <person name="Louis A."/>
            <person name="Berthelot C."/>
            <person name="Parey E."/>
            <person name="Roest Crollius H."/>
            <person name="Montfort J."/>
            <person name="Robinson-Rechavi M."/>
            <person name="Bucao C."/>
            <person name="Bouchez O."/>
            <person name="Gislard M."/>
            <person name="Lluch J."/>
            <person name="Milhes M."/>
            <person name="Lampietro C."/>
            <person name="Lopez Roques C."/>
            <person name="Donnadieu C."/>
            <person name="Braasch I."/>
            <person name="Desvignes T."/>
            <person name="Postlethwait J."/>
            <person name="Bobe J."/>
            <person name="Wedekind C."/>
            <person name="Guiguen Y."/>
        </authorList>
    </citation>
    <scope>NUCLEOTIDE SEQUENCE [LARGE SCALE GENOMIC DNA]</scope>
    <source>
        <strain evidence="3">Cs_M1</strain>
        <tissue evidence="3">Blood</tissue>
    </source>
</reference>
<feature type="compositionally biased region" description="Polar residues" evidence="1">
    <location>
        <begin position="469"/>
        <end position="499"/>
    </location>
</feature>
<feature type="compositionally biased region" description="Low complexity" evidence="1">
    <location>
        <begin position="323"/>
        <end position="347"/>
    </location>
</feature>
<proteinExistence type="predicted"/>
<feature type="region of interest" description="Disordered" evidence="1">
    <location>
        <begin position="268"/>
        <end position="349"/>
    </location>
</feature>
<dbReference type="Proteomes" id="UP001356427">
    <property type="component" value="Unassembled WGS sequence"/>
</dbReference>
<feature type="compositionally biased region" description="Low complexity" evidence="1">
    <location>
        <begin position="91"/>
        <end position="108"/>
    </location>
</feature>
<protein>
    <submittedName>
        <fullName evidence="3">Uncharacterized protein</fullName>
    </submittedName>
</protein>
<feature type="region of interest" description="Disordered" evidence="1">
    <location>
        <begin position="44"/>
        <end position="162"/>
    </location>
</feature>
<keyword evidence="2" id="KW-0732">Signal</keyword>
<evidence type="ECO:0000256" key="2">
    <source>
        <dbReference type="SAM" id="SignalP"/>
    </source>
</evidence>
<organism evidence="3 4">
    <name type="scientific">Coregonus suidteri</name>
    <dbReference type="NCBI Taxonomy" id="861788"/>
    <lineage>
        <taxon>Eukaryota</taxon>
        <taxon>Metazoa</taxon>
        <taxon>Chordata</taxon>
        <taxon>Craniata</taxon>
        <taxon>Vertebrata</taxon>
        <taxon>Euteleostomi</taxon>
        <taxon>Actinopterygii</taxon>
        <taxon>Neopterygii</taxon>
        <taxon>Teleostei</taxon>
        <taxon>Protacanthopterygii</taxon>
        <taxon>Salmoniformes</taxon>
        <taxon>Salmonidae</taxon>
        <taxon>Coregoninae</taxon>
        <taxon>Coregonus</taxon>
    </lineage>
</organism>